<organism evidence="3 4">
    <name type="scientific">Oceanithermus profundus (strain DSM 14977 / NBRC 100410 / VKM B-2274 / 506)</name>
    <dbReference type="NCBI Taxonomy" id="670487"/>
    <lineage>
        <taxon>Bacteria</taxon>
        <taxon>Thermotogati</taxon>
        <taxon>Deinococcota</taxon>
        <taxon>Deinococci</taxon>
        <taxon>Thermales</taxon>
        <taxon>Thermaceae</taxon>
        <taxon>Oceanithermus</taxon>
    </lineage>
</organism>
<feature type="domain" description="CAAX prenyl protease 2/Lysostaphin resistance protein A-like" evidence="2">
    <location>
        <begin position="129"/>
        <end position="231"/>
    </location>
</feature>
<evidence type="ECO:0000313" key="4">
    <source>
        <dbReference type="Proteomes" id="UP000008722"/>
    </source>
</evidence>
<dbReference type="GO" id="GO:0080120">
    <property type="term" value="P:CAAX-box protein maturation"/>
    <property type="evidence" value="ECO:0007669"/>
    <property type="project" value="UniProtKB-ARBA"/>
</dbReference>
<reference evidence="4" key="1">
    <citation type="submission" date="2010-11" db="EMBL/GenBank/DDBJ databases">
        <title>The complete sequence of chromosome of Oceanithermus profundus DSM 14977.</title>
        <authorList>
            <consortium name="US DOE Joint Genome Institute (JGI-PGF)"/>
            <person name="Lucas S."/>
            <person name="Copeland A."/>
            <person name="Lapidus A."/>
            <person name="Bruce D."/>
            <person name="Goodwin L."/>
            <person name="Pitluck S."/>
            <person name="Kyrpides N."/>
            <person name="Mavromatis K."/>
            <person name="Pagani I."/>
            <person name="Ivanova N."/>
            <person name="Zhang X."/>
            <person name="Brettin T."/>
            <person name="Detter J.C."/>
            <person name="Tapia R."/>
            <person name="Han C."/>
            <person name="Land M."/>
            <person name="Hauser L."/>
            <person name="Markowitz V."/>
            <person name="Cheng J.-F."/>
            <person name="Hugenholtz P."/>
            <person name="Woyke T."/>
            <person name="Wu D."/>
            <person name="Tindall B."/>
            <person name="Faehnrich R."/>
            <person name="Brambilla E."/>
            <person name="Klenk H.-P."/>
            <person name="Eisen J.A."/>
        </authorList>
    </citation>
    <scope>NUCLEOTIDE SEQUENCE [LARGE SCALE GENOMIC DNA]</scope>
    <source>
        <strain evidence="4">DSM 14977 / NBRC 100410 / VKM B-2274 / 506</strain>
    </source>
</reference>
<feature type="transmembrane region" description="Helical" evidence="1">
    <location>
        <begin position="218"/>
        <end position="240"/>
    </location>
</feature>
<dbReference type="EC" id="2.7.9.2" evidence="3"/>
<keyword evidence="3" id="KW-0670">Pyruvate</keyword>
<feature type="transmembrane region" description="Helical" evidence="1">
    <location>
        <begin position="163"/>
        <end position="184"/>
    </location>
</feature>
<keyword evidence="3" id="KW-0808">Transferase</keyword>
<feature type="transmembrane region" description="Helical" evidence="1">
    <location>
        <begin position="190"/>
        <end position="211"/>
    </location>
</feature>
<dbReference type="eggNOG" id="COG1266">
    <property type="taxonomic scope" value="Bacteria"/>
</dbReference>
<feature type="transmembrane region" description="Helical" evidence="1">
    <location>
        <begin position="252"/>
        <end position="272"/>
    </location>
</feature>
<dbReference type="PANTHER" id="PTHR35797">
    <property type="entry name" value="PROTEASE-RELATED"/>
    <property type="match status" value="1"/>
</dbReference>
<proteinExistence type="predicted"/>
<keyword evidence="4" id="KW-1185">Reference proteome</keyword>
<dbReference type="InterPro" id="IPR042150">
    <property type="entry name" value="MmRce1-like"/>
</dbReference>
<keyword evidence="1" id="KW-1133">Transmembrane helix</keyword>
<feature type="transmembrane region" description="Helical" evidence="1">
    <location>
        <begin position="7"/>
        <end position="24"/>
    </location>
</feature>
<dbReference type="GO" id="GO:0008986">
    <property type="term" value="F:pyruvate, water dikinase activity"/>
    <property type="evidence" value="ECO:0007669"/>
    <property type="project" value="UniProtKB-EC"/>
</dbReference>
<dbReference type="KEGG" id="opr:Ocepr_2019"/>
<sequence precursor="true">MNQADRAVTLTIVLSWLLFAVYYVEVGTLSSPWFLGFSLVYMWIPGIVALVLARREGLRLQIWSRPNRWWLLALLLPVLFALASIVASLPLDTYVGLAQVREAIAARTGAEGAGLPEWALWTALIVQGLLAGATINLLFALGEELMWRGYLWERTRELGFWPASLYIGVVWGAWHAPLVYFLGYNYPEHRFLGVFFMVVFTVLLTPWMLYLREKGGAVAVPALFHGTLNAVAGLPLLVFAGSADPLARTNDLLVGLTGLGGFVVLALSNLYLRRLRPPERPLEDESRPS</sequence>
<dbReference type="InterPro" id="IPR003675">
    <property type="entry name" value="Rce1/LyrA-like_dom"/>
</dbReference>
<evidence type="ECO:0000256" key="1">
    <source>
        <dbReference type="SAM" id="Phobius"/>
    </source>
</evidence>
<dbReference type="GO" id="GO:0004175">
    <property type="term" value="F:endopeptidase activity"/>
    <property type="evidence" value="ECO:0007669"/>
    <property type="project" value="UniProtKB-ARBA"/>
</dbReference>
<feature type="transmembrane region" description="Helical" evidence="1">
    <location>
        <begin position="69"/>
        <end position="91"/>
    </location>
</feature>
<dbReference type="AlphaFoldDB" id="E4U558"/>
<evidence type="ECO:0000313" key="3">
    <source>
        <dbReference type="EMBL" id="ADR37470.1"/>
    </source>
</evidence>
<evidence type="ECO:0000259" key="2">
    <source>
        <dbReference type="Pfam" id="PF02517"/>
    </source>
</evidence>
<dbReference type="PANTHER" id="PTHR35797:SF1">
    <property type="entry name" value="PROTEASE"/>
    <property type="match status" value="1"/>
</dbReference>
<gene>
    <name evidence="3" type="ordered locus">Ocepr_2019</name>
</gene>
<dbReference type="STRING" id="670487.Ocepr_2019"/>
<feature type="transmembrane region" description="Helical" evidence="1">
    <location>
        <begin position="30"/>
        <end position="53"/>
    </location>
</feature>
<dbReference type="RefSeq" id="WP_013458640.1">
    <property type="nucleotide sequence ID" value="NC_014761.1"/>
</dbReference>
<name>E4U558_OCEP5</name>
<keyword evidence="1" id="KW-0472">Membrane</keyword>
<dbReference type="EMBL" id="CP002361">
    <property type="protein sequence ID" value="ADR37470.1"/>
    <property type="molecule type" value="Genomic_DNA"/>
</dbReference>
<accession>E4U558</accession>
<reference evidence="3 4" key="2">
    <citation type="journal article" date="2011" name="Stand. Genomic Sci.">
        <title>Complete genome sequence of Oceanithermus profundus type strain (506).</title>
        <authorList>
            <person name="Pati A."/>
            <person name="Zhang X."/>
            <person name="Lapidus A."/>
            <person name="Nolan M."/>
            <person name="Lucas S."/>
            <person name="Del Rio T.G."/>
            <person name="Tice H."/>
            <person name="Cheng J.F."/>
            <person name="Tapia R."/>
            <person name="Han C."/>
            <person name="Goodwin L."/>
            <person name="Pitluck S."/>
            <person name="Liolios K."/>
            <person name="Pagani I."/>
            <person name="Ivanova N."/>
            <person name="Mavromatis K."/>
            <person name="Chen A."/>
            <person name="Palaniappan K."/>
            <person name="Hauser L."/>
            <person name="Jeffries C.D."/>
            <person name="Brambilla E.M."/>
            <person name="Rohl A."/>
            <person name="Mwirichia R."/>
            <person name="Rohde M."/>
            <person name="Tindall B.J."/>
            <person name="Sikorski J."/>
            <person name="Wirth R."/>
            <person name="Goker M."/>
            <person name="Woyke T."/>
            <person name="Detter J.C."/>
            <person name="Bristow J."/>
            <person name="Eisen J.A."/>
            <person name="Markowitz V."/>
            <person name="Hugenholtz P."/>
            <person name="Kyrpides N.C."/>
            <person name="Klenk H.P."/>
            <person name="Land M."/>
        </authorList>
    </citation>
    <scope>NUCLEOTIDE SEQUENCE [LARGE SCALE GENOMIC DNA]</scope>
    <source>
        <strain evidence="4">DSM 14977 / NBRC 100410 / VKM B-2274 / 506</strain>
    </source>
</reference>
<feature type="transmembrane region" description="Helical" evidence="1">
    <location>
        <begin position="118"/>
        <end position="142"/>
    </location>
</feature>
<protein>
    <submittedName>
        <fullName evidence="3">Phosphoenolpyruvate synthase</fullName>
        <ecNumber evidence="3">2.7.9.2</ecNumber>
    </submittedName>
</protein>
<dbReference type="HOGENOM" id="CLU_064706_0_1_0"/>
<dbReference type="Pfam" id="PF02517">
    <property type="entry name" value="Rce1-like"/>
    <property type="match status" value="1"/>
</dbReference>
<dbReference type="Proteomes" id="UP000008722">
    <property type="component" value="Chromosome"/>
</dbReference>
<keyword evidence="1" id="KW-0812">Transmembrane</keyword>